<dbReference type="Proteomes" id="UP001501079">
    <property type="component" value="Unassembled WGS sequence"/>
</dbReference>
<keyword evidence="6" id="KW-1185">Reference proteome</keyword>
<dbReference type="InterPro" id="IPR036388">
    <property type="entry name" value="WH-like_DNA-bd_sf"/>
</dbReference>
<dbReference type="EMBL" id="BAABBW010000005">
    <property type="protein sequence ID" value="GAA4179958.1"/>
    <property type="molecule type" value="Genomic_DNA"/>
</dbReference>
<reference evidence="6" key="1">
    <citation type="journal article" date="2019" name="Int. J. Syst. Evol. Microbiol.">
        <title>The Global Catalogue of Microorganisms (GCM) 10K type strain sequencing project: providing services to taxonomists for standard genome sequencing and annotation.</title>
        <authorList>
            <consortium name="The Broad Institute Genomics Platform"/>
            <consortium name="The Broad Institute Genome Sequencing Center for Infectious Disease"/>
            <person name="Wu L."/>
            <person name="Ma J."/>
        </authorList>
    </citation>
    <scope>NUCLEOTIDE SEQUENCE [LARGE SCALE GENOMIC DNA]</scope>
    <source>
        <strain evidence="6">JCM 17591</strain>
    </source>
</reference>
<keyword evidence="2" id="KW-0238">DNA-binding</keyword>
<dbReference type="Pfam" id="PF01638">
    <property type="entry name" value="HxlR"/>
    <property type="match status" value="1"/>
</dbReference>
<evidence type="ECO:0000256" key="3">
    <source>
        <dbReference type="ARBA" id="ARBA00023163"/>
    </source>
</evidence>
<protein>
    <submittedName>
        <fullName evidence="5">Helix-turn-helix domain-containing protein</fullName>
    </submittedName>
</protein>
<dbReference type="PANTHER" id="PTHR33204">
    <property type="entry name" value="TRANSCRIPTIONAL REGULATOR, MARR FAMILY"/>
    <property type="match status" value="1"/>
</dbReference>
<dbReference type="InterPro" id="IPR036390">
    <property type="entry name" value="WH_DNA-bd_sf"/>
</dbReference>
<evidence type="ECO:0000259" key="4">
    <source>
        <dbReference type="PROSITE" id="PS51118"/>
    </source>
</evidence>
<proteinExistence type="predicted"/>
<dbReference type="Gene3D" id="1.10.10.10">
    <property type="entry name" value="Winged helix-like DNA-binding domain superfamily/Winged helix DNA-binding domain"/>
    <property type="match status" value="1"/>
</dbReference>
<dbReference type="PANTHER" id="PTHR33204:SF39">
    <property type="entry name" value="TRANSCRIPTIONAL REGULATORY PROTEIN"/>
    <property type="match status" value="1"/>
</dbReference>
<evidence type="ECO:0000256" key="1">
    <source>
        <dbReference type="ARBA" id="ARBA00023015"/>
    </source>
</evidence>
<dbReference type="PROSITE" id="PS51118">
    <property type="entry name" value="HTH_HXLR"/>
    <property type="match status" value="1"/>
</dbReference>
<gene>
    <name evidence="5" type="ORF">GCM10022287_33140</name>
</gene>
<keyword evidence="1" id="KW-0805">Transcription regulation</keyword>
<dbReference type="RefSeq" id="WP_344756481.1">
    <property type="nucleotide sequence ID" value="NZ_BAABBW010000005.1"/>
</dbReference>
<dbReference type="SUPFAM" id="SSF46785">
    <property type="entry name" value="Winged helix' DNA-binding domain"/>
    <property type="match status" value="1"/>
</dbReference>
<keyword evidence="3" id="KW-0804">Transcription</keyword>
<dbReference type="InterPro" id="IPR002577">
    <property type="entry name" value="HTH_HxlR"/>
</dbReference>
<comment type="caution">
    <text evidence="5">The sequence shown here is derived from an EMBL/GenBank/DDBJ whole genome shotgun (WGS) entry which is preliminary data.</text>
</comment>
<name>A0ABP8A8Q3_9MICO</name>
<feature type="domain" description="HTH hxlR-type" evidence="4">
    <location>
        <begin position="24"/>
        <end position="136"/>
    </location>
</feature>
<organism evidence="5 6">
    <name type="scientific">Gryllotalpicola koreensis</name>
    <dbReference type="NCBI Taxonomy" id="993086"/>
    <lineage>
        <taxon>Bacteria</taxon>
        <taxon>Bacillati</taxon>
        <taxon>Actinomycetota</taxon>
        <taxon>Actinomycetes</taxon>
        <taxon>Micrococcales</taxon>
        <taxon>Microbacteriaceae</taxon>
        <taxon>Gryllotalpicola</taxon>
    </lineage>
</organism>
<evidence type="ECO:0000256" key="2">
    <source>
        <dbReference type="ARBA" id="ARBA00023125"/>
    </source>
</evidence>
<evidence type="ECO:0000313" key="5">
    <source>
        <dbReference type="EMBL" id="GAA4179958.1"/>
    </source>
</evidence>
<evidence type="ECO:0000313" key="6">
    <source>
        <dbReference type="Proteomes" id="UP001501079"/>
    </source>
</evidence>
<sequence length="148" mass="16277">MTTLTAAQAREKSKAEYNAFLAACPSQKLLSTISDKWVTLVLVALHNGGAYQPDDGGEGEPRRMRYSEIARVLAGVSPKMLTQTLRRLERDGLIGRTVTPTVPVTVSYELTTLGLSLCELVRGVKSWAQENMDTVTHHRAEYDARISA</sequence>
<accession>A0ABP8A8Q3</accession>